<gene>
    <name evidence="9" type="ORF">HMP0015_2845</name>
</gene>
<evidence type="ECO:0000256" key="2">
    <source>
        <dbReference type="ARBA" id="ARBA00008163"/>
    </source>
</evidence>
<keyword evidence="4" id="KW-0812">Transmembrane</keyword>
<keyword evidence="6" id="KW-0472">Membrane</keyword>
<keyword evidence="3" id="KW-1134">Transmembrane beta strand</keyword>
<sequence length="410" mass="44699">MKLHATQTALLLSLLPTTSAFAAALDRSGQSISAFLQPSNYFEAGITFLSADVSGKDTSQNNTGDMANHYYSPSAALKIQATEQFSIGLLYDHPYGADAEYHGQNNFVENRPVPFQGNTSVKVRTENLNLLFGYQPTQNWNLYAGAVYQTLDANVLLRGTSYSAYNGYDFKTGKDEAVGWLAGVAYQIPEIALKASLTYRAKIKHEMNAYEKHNAAGMIPSSPDLNASLIQINNALGVTEITTPQSINLDLQTGIMENTVAFANIRWVNWKDFAIRPYKFGEASLLSDIVKGTGKKDGFDLVAYTDDQYSITAGVGRKLNEQWAGNVSVGWDSGAGNPVTTLGPTEGYWNVGLGVQYSPAPNYFIAGGVKYFWLGDAKAQSASQFETPAYIAEFKNNDAIAYGLKIGYKF</sequence>
<organism evidence="9 10">
    <name type="scientific">Acinetobacter haemolyticus ATCC 19194</name>
    <dbReference type="NCBI Taxonomy" id="707232"/>
    <lineage>
        <taxon>Bacteria</taxon>
        <taxon>Pseudomonadati</taxon>
        <taxon>Pseudomonadota</taxon>
        <taxon>Gammaproteobacteria</taxon>
        <taxon>Moraxellales</taxon>
        <taxon>Moraxellaceae</taxon>
        <taxon>Acinetobacter</taxon>
    </lineage>
</organism>
<feature type="chain" id="PRO_5003066710" evidence="8">
    <location>
        <begin position="23"/>
        <end position="410"/>
    </location>
</feature>
<evidence type="ECO:0000313" key="10">
    <source>
        <dbReference type="Proteomes" id="UP000003085"/>
    </source>
</evidence>
<proteinExistence type="inferred from homology"/>
<comment type="subcellular location">
    <subcellularLocation>
        <location evidence="1">Cell outer membrane</location>
        <topology evidence="1">Multi-pass membrane protein</topology>
    </subcellularLocation>
</comment>
<dbReference type="EMBL" id="ADMT01000214">
    <property type="protein sequence ID" value="EFF81669.1"/>
    <property type="molecule type" value="Genomic_DNA"/>
</dbReference>
<accession>D4XT03</accession>
<dbReference type="Proteomes" id="UP000003085">
    <property type="component" value="Unassembled WGS sequence"/>
</dbReference>
<evidence type="ECO:0000256" key="5">
    <source>
        <dbReference type="ARBA" id="ARBA00022729"/>
    </source>
</evidence>
<comment type="similarity">
    <text evidence="2">Belongs to the OmpP1/FadL family.</text>
</comment>
<keyword evidence="7" id="KW-0998">Cell outer membrane</keyword>
<evidence type="ECO:0000256" key="8">
    <source>
        <dbReference type="SAM" id="SignalP"/>
    </source>
</evidence>
<name>D4XT03_ACIHA</name>
<dbReference type="HOGENOM" id="CLU_039022_1_0_6"/>
<dbReference type="SUPFAM" id="SSF56935">
    <property type="entry name" value="Porins"/>
    <property type="match status" value="1"/>
</dbReference>
<dbReference type="AlphaFoldDB" id="D4XT03"/>
<dbReference type="InterPro" id="IPR005017">
    <property type="entry name" value="OMPP1/FadL/TodX"/>
</dbReference>
<dbReference type="Gene3D" id="2.40.160.60">
    <property type="entry name" value="Outer membrane protein transport protein (OMPP1/FadL/TodX)"/>
    <property type="match status" value="1"/>
</dbReference>
<keyword evidence="5 8" id="KW-0732">Signal</keyword>
<comment type="caution">
    <text evidence="9">The sequence shown here is derived from an EMBL/GenBank/DDBJ whole genome shotgun (WGS) entry which is preliminary data.</text>
</comment>
<evidence type="ECO:0000256" key="7">
    <source>
        <dbReference type="ARBA" id="ARBA00023237"/>
    </source>
</evidence>
<dbReference type="PANTHER" id="PTHR35093:SF8">
    <property type="entry name" value="OUTER MEMBRANE PROTEIN NMB0088-RELATED"/>
    <property type="match status" value="1"/>
</dbReference>
<reference evidence="10" key="1">
    <citation type="submission" date="2010-03" db="EMBL/GenBank/DDBJ databases">
        <title>Complete sequence of Mobiluncus curtisii ATCC 43063.</title>
        <authorList>
            <person name="Muzny D."/>
            <person name="Qin X."/>
            <person name="Deng J."/>
            <person name="Jiang H."/>
            <person name="Liu Y."/>
            <person name="Qu J."/>
            <person name="Song X.-Z."/>
            <person name="Zhang L."/>
            <person name="Thornton R."/>
            <person name="Coyle M."/>
            <person name="Francisco L."/>
            <person name="Jackson L."/>
            <person name="Javaid M."/>
            <person name="Korchina V."/>
            <person name="Kovar C."/>
            <person name="Mata R."/>
            <person name="Mathew T."/>
            <person name="Ngo R."/>
            <person name="Nguyen L."/>
            <person name="Nguyen N."/>
            <person name="Okwuonu G."/>
            <person name="Ongeri F."/>
            <person name="Pham C."/>
            <person name="Simmons D."/>
            <person name="Wilczek-Boney K."/>
            <person name="Hale W."/>
            <person name="Jakkamsetti A."/>
            <person name="Pham P."/>
            <person name="Ruth R."/>
            <person name="San Lucas F."/>
            <person name="Warren J."/>
            <person name="Zhang J."/>
            <person name="Zhao Z."/>
            <person name="Zhou C."/>
            <person name="Zhu D."/>
            <person name="Lee S."/>
            <person name="Bess C."/>
            <person name="Blankenburg K."/>
            <person name="Forbes L."/>
            <person name="Fu Q."/>
            <person name="Gubbala S."/>
            <person name="Hirani K."/>
            <person name="Jayaseelan J.C."/>
            <person name="Lara F."/>
            <person name="Munidasa M."/>
            <person name="Palculict T."/>
            <person name="Patil S."/>
            <person name="Pu L.-L."/>
            <person name="Saada N."/>
            <person name="Tang L."/>
            <person name="Weissenberger G."/>
            <person name="Zhu Y."/>
            <person name="Hemphill L."/>
            <person name="Shang Y."/>
            <person name="Youmans B."/>
            <person name="Ayvaz T."/>
            <person name="Ross M."/>
            <person name="Santibanez J."/>
            <person name="Aqrawi P."/>
            <person name="Gross S."/>
            <person name="Joshi V."/>
            <person name="Fowler G."/>
            <person name="Nazareth L."/>
            <person name="Reid J."/>
            <person name="Worley K."/>
            <person name="Petrosino J."/>
            <person name="Highlander S."/>
            <person name="Gibbs R."/>
            <person name="Gibbs R."/>
        </authorList>
    </citation>
    <scope>NUCLEOTIDE SEQUENCE [LARGE SCALE GENOMIC DNA]</scope>
    <source>
        <strain evidence="10">ATCC 19194</strain>
    </source>
</reference>
<evidence type="ECO:0000256" key="3">
    <source>
        <dbReference type="ARBA" id="ARBA00022452"/>
    </source>
</evidence>
<dbReference type="PANTHER" id="PTHR35093">
    <property type="entry name" value="OUTER MEMBRANE PROTEIN NMB0088-RELATED"/>
    <property type="match status" value="1"/>
</dbReference>
<dbReference type="GO" id="GO:0009279">
    <property type="term" value="C:cell outer membrane"/>
    <property type="evidence" value="ECO:0007669"/>
    <property type="project" value="UniProtKB-SubCell"/>
</dbReference>
<dbReference type="RefSeq" id="WP_004640544.1">
    <property type="nucleotide sequence ID" value="NZ_GG770435.1"/>
</dbReference>
<evidence type="ECO:0000256" key="6">
    <source>
        <dbReference type="ARBA" id="ARBA00023136"/>
    </source>
</evidence>
<feature type="signal peptide" evidence="8">
    <location>
        <begin position="1"/>
        <end position="22"/>
    </location>
</feature>
<evidence type="ECO:0000313" key="9">
    <source>
        <dbReference type="EMBL" id="EFF81669.1"/>
    </source>
</evidence>
<protein>
    <submittedName>
        <fullName evidence="9">Outer membrane protein transport protein, Ompp1/FadL/TodX family</fullName>
    </submittedName>
</protein>
<evidence type="ECO:0000256" key="4">
    <source>
        <dbReference type="ARBA" id="ARBA00022692"/>
    </source>
</evidence>
<dbReference type="GO" id="GO:0015483">
    <property type="term" value="F:long-chain fatty acid transporting porin activity"/>
    <property type="evidence" value="ECO:0007669"/>
    <property type="project" value="TreeGrafter"/>
</dbReference>
<evidence type="ECO:0000256" key="1">
    <source>
        <dbReference type="ARBA" id="ARBA00004571"/>
    </source>
</evidence>
<dbReference type="Pfam" id="PF03349">
    <property type="entry name" value="Toluene_X"/>
    <property type="match status" value="1"/>
</dbReference>